<dbReference type="Gene3D" id="1.10.640.10">
    <property type="entry name" value="Haem peroxidase domain superfamily, animal type"/>
    <property type="match status" value="1"/>
</dbReference>
<proteinExistence type="predicted"/>
<name>A0A401YE79_9ACTN</name>
<dbReference type="InterPro" id="IPR019791">
    <property type="entry name" value="Haem_peroxidase_animal"/>
</dbReference>
<comment type="caution">
    <text evidence="4">The sequence shown here is derived from an EMBL/GenBank/DDBJ whole genome shotgun (WGS) entry which is preliminary data.</text>
</comment>
<dbReference type="PANTHER" id="PTHR11475">
    <property type="entry name" value="OXIDASE/PEROXIDASE"/>
    <property type="match status" value="1"/>
</dbReference>
<evidence type="ECO:0008006" key="6">
    <source>
        <dbReference type="Google" id="ProtNLM"/>
    </source>
</evidence>
<dbReference type="SUPFAM" id="SSF48113">
    <property type="entry name" value="Heme-dependent peroxidases"/>
    <property type="match status" value="1"/>
</dbReference>
<protein>
    <recommendedName>
        <fullName evidence="6">Myeloperoxidase</fullName>
    </recommendedName>
</protein>
<accession>A0A401YE79</accession>
<dbReference type="PANTHER" id="PTHR11475:SF4">
    <property type="entry name" value="CHORION PEROXIDASE"/>
    <property type="match status" value="1"/>
</dbReference>
<keyword evidence="2" id="KW-0964">Secreted</keyword>
<comment type="subcellular location">
    <subcellularLocation>
        <location evidence="1">Secreted</location>
    </subcellularLocation>
</comment>
<reference evidence="4 5" key="1">
    <citation type="submission" date="2018-12" db="EMBL/GenBank/DDBJ databases">
        <title>Draft genome sequence of Embleya hyalina NBRC 13850T.</title>
        <authorList>
            <person name="Komaki H."/>
            <person name="Hosoyama A."/>
            <person name="Kimura A."/>
            <person name="Ichikawa N."/>
            <person name="Tamura T."/>
        </authorList>
    </citation>
    <scope>NUCLEOTIDE SEQUENCE [LARGE SCALE GENOMIC DNA]</scope>
    <source>
        <strain evidence="4 5">NBRC 13850</strain>
    </source>
</reference>
<dbReference type="Pfam" id="PF03098">
    <property type="entry name" value="An_peroxidase"/>
    <property type="match status" value="1"/>
</dbReference>
<keyword evidence="5" id="KW-1185">Reference proteome</keyword>
<dbReference type="AlphaFoldDB" id="A0A401YE79"/>
<dbReference type="InterPro" id="IPR037120">
    <property type="entry name" value="Haem_peroxidase_sf_animal"/>
</dbReference>
<dbReference type="GO" id="GO:0005576">
    <property type="term" value="C:extracellular region"/>
    <property type="evidence" value="ECO:0007669"/>
    <property type="project" value="UniProtKB-SubCell"/>
</dbReference>
<evidence type="ECO:0000313" key="4">
    <source>
        <dbReference type="EMBL" id="GCD92886.1"/>
    </source>
</evidence>
<dbReference type="InterPro" id="IPR010255">
    <property type="entry name" value="Haem_peroxidase_sf"/>
</dbReference>
<dbReference type="Proteomes" id="UP000286931">
    <property type="component" value="Unassembled WGS sequence"/>
</dbReference>
<organism evidence="4 5">
    <name type="scientific">Embleya hyalina</name>
    <dbReference type="NCBI Taxonomy" id="516124"/>
    <lineage>
        <taxon>Bacteria</taxon>
        <taxon>Bacillati</taxon>
        <taxon>Actinomycetota</taxon>
        <taxon>Actinomycetes</taxon>
        <taxon>Kitasatosporales</taxon>
        <taxon>Streptomycetaceae</taxon>
        <taxon>Embleya</taxon>
    </lineage>
</organism>
<evidence type="ECO:0000256" key="3">
    <source>
        <dbReference type="ARBA" id="ARBA00023180"/>
    </source>
</evidence>
<dbReference type="GO" id="GO:0020037">
    <property type="term" value="F:heme binding"/>
    <property type="evidence" value="ECO:0007669"/>
    <property type="project" value="InterPro"/>
</dbReference>
<keyword evidence="3" id="KW-0325">Glycoprotein</keyword>
<gene>
    <name evidence="4" type="ORF">EHYA_00529</name>
</gene>
<evidence type="ECO:0000256" key="1">
    <source>
        <dbReference type="ARBA" id="ARBA00004613"/>
    </source>
</evidence>
<dbReference type="EMBL" id="BIFH01000013">
    <property type="protein sequence ID" value="GCD92886.1"/>
    <property type="molecule type" value="Genomic_DNA"/>
</dbReference>
<dbReference type="GO" id="GO:0006979">
    <property type="term" value="P:response to oxidative stress"/>
    <property type="evidence" value="ECO:0007669"/>
    <property type="project" value="InterPro"/>
</dbReference>
<sequence length="598" mass="65812">MALATPTEAPDDVTALRGRVRARLLDQLLGNGDGHVPLGLVHGPIADPTFTSHGCPLRLPSLDGAGPGAGGGGGTAPEGPVVETGVYERLFLDLGPYAPGDDQIEELGTPGGPMDVNRPDPKTKRCAQPGERIPDAYLAKPADLSSTTPADAGIPAGYTYVGQFLDHNITFQADAEFDRNDPAKTTNYRDARVDLSHVYGLGPKTQSFAFYDNVEAGKFWIDPDREYDVPRNPQDVPVIADPRDDNTIITIQLHLAFMKFHNAVVDMLKGSVPDASLFTEAKRQVVWHYQWMILNDWLPRILAKDVYDRLRKIAEEPKARFPLFNPDPAKPVALPVEFTAAAYRLHSLPVEEYTLNDVTTGHLFDLRRPFSRLRPSRVVDWRRFFVVPATGSHGGDAPQTQYAKRFDRRVIHGFLQMPPPIDSPLNWLENSADRKPLPKTAPYQDQDYAPLCSIAIRNMRRANSFTGKHGKGLPSGEAVAAAVFKAYEIKRDPYTVQDFNLTKTAGFTKDFANVPLWYYILGEGAIDEVKAKRPDVGSLKLGIVGSAIVGEVIFALVKADPESYLMHNASADTKWQPTLGQKGGTFYMSDLLRVAGTV</sequence>
<evidence type="ECO:0000256" key="2">
    <source>
        <dbReference type="ARBA" id="ARBA00022525"/>
    </source>
</evidence>
<dbReference type="GO" id="GO:0004601">
    <property type="term" value="F:peroxidase activity"/>
    <property type="evidence" value="ECO:0007669"/>
    <property type="project" value="InterPro"/>
</dbReference>
<evidence type="ECO:0000313" key="5">
    <source>
        <dbReference type="Proteomes" id="UP000286931"/>
    </source>
</evidence>